<gene>
    <name evidence="1" type="ORF">AB1Y20_020259</name>
</gene>
<protein>
    <submittedName>
        <fullName evidence="1">Uncharacterized protein</fullName>
    </submittedName>
</protein>
<dbReference type="AlphaFoldDB" id="A0AB34JXM0"/>
<evidence type="ECO:0000313" key="1">
    <source>
        <dbReference type="EMBL" id="KAL1525400.1"/>
    </source>
</evidence>
<dbReference type="Proteomes" id="UP001515480">
    <property type="component" value="Unassembled WGS sequence"/>
</dbReference>
<accession>A0AB34JXM0</accession>
<dbReference type="EMBL" id="JBGBPQ010000004">
    <property type="protein sequence ID" value="KAL1525400.1"/>
    <property type="molecule type" value="Genomic_DNA"/>
</dbReference>
<sequence length="106" mass="11741">MIVNSLRQRNLVWPAMSKGPVVKSTDPNPVKDFFADDLKDPFNTVPKHLKGLEDAIDDYVGKPYSHLHAVASIPGVGVIKSHESFRENADYKECMANIKAAAEGKY</sequence>
<comment type="caution">
    <text evidence="1">The sequence shown here is derived from an EMBL/GenBank/DDBJ whole genome shotgun (WGS) entry which is preliminary data.</text>
</comment>
<reference evidence="1 2" key="1">
    <citation type="journal article" date="2024" name="Science">
        <title>Giant polyketide synthase enzymes in the biosynthesis of giant marine polyether toxins.</title>
        <authorList>
            <person name="Fallon T.R."/>
            <person name="Shende V.V."/>
            <person name="Wierzbicki I.H."/>
            <person name="Pendleton A.L."/>
            <person name="Watervoot N.F."/>
            <person name="Auber R.P."/>
            <person name="Gonzalez D.J."/>
            <person name="Wisecaver J.H."/>
            <person name="Moore B.S."/>
        </authorList>
    </citation>
    <scope>NUCLEOTIDE SEQUENCE [LARGE SCALE GENOMIC DNA]</scope>
    <source>
        <strain evidence="1 2">12B1</strain>
    </source>
</reference>
<name>A0AB34JXM0_PRYPA</name>
<proteinExistence type="predicted"/>
<evidence type="ECO:0000313" key="2">
    <source>
        <dbReference type="Proteomes" id="UP001515480"/>
    </source>
</evidence>
<keyword evidence="2" id="KW-1185">Reference proteome</keyword>
<organism evidence="1 2">
    <name type="scientific">Prymnesium parvum</name>
    <name type="common">Toxic golden alga</name>
    <dbReference type="NCBI Taxonomy" id="97485"/>
    <lineage>
        <taxon>Eukaryota</taxon>
        <taxon>Haptista</taxon>
        <taxon>Haptophyta</taxon>
        <taxon>Prymnesiophyceae</taxon>
        <taxon>Prymnesiales</taxon>
        <taxon>Prymnesiaceae</taxon>
        <taxon>Prymnesium</taxon>
    </lineage>
</organism>